<keyword evidence="3" id="KW-1185">Reference proteome</keyword>
<name>F4RY36_MELLP</name>
<feature type="compositionally biased region" description="Low complexity" evidence="1">
    <location>
        <begin position="88"/>
        <end position="103"/>
    </location>
</feature>
<sequence>MYFEPSFAAPLTQTGFLNRYDTMHWFRPNRGKPGSEWLDRCEDLILPIQKIPHQVHTLASLKKSPSFFVILPTNHNMSESSQASESKTISTRPIRTRRPVINPSMVSPMPDSRRQLSLDQPVTLKTKRKDPSYNRNDEDADSDGSIMSSHPDGQKRKNNRKTPSNSSQSKSQPKRKKKVISDVELDDDEVTISITFHSFQHVYLTYSLTV</sequence>
<organism evidence="3">
    <name type="scientific">Melampsora larici-populina (strain 98AG31 / pathotype 3-4-7)</name>
    <name type="common">Poplar leaf rust fungus</name>
    <dbReference type="NCBI Taxonomy" id="747676"/>
    <lineage>
        <taxon>Eukaryota</taxon>
        <taxon>Fungi</taxon>
        <taxon>Dikarya</taxon>
        <taxon>Basidiomycota</taxon>
        <taxon>Pucciniomycotina</taxon>
        <taxon>Pucciniomycetes</taxon>
        <taxon>Pucciniales</taxon>
        <taxon>Melampsoraceae</taxon>
        <taxon>Melampsora</taxon>
    </lineage>
</organism>
<evidence type="ECO:0000313" key="2">
    <source>
        <dbReference type="EMBL" id="EGG02709.1"/>
    </source>
</evidence>
<evidence type="ECO:0000256" key="1">
    <source>
        <dbReference type="SAM" id="MobiDB-lite"/>
    </source>
</evidence>
<dbReference type="InParanoid" id="F4RY36"/>
<accession>F4RY36</accession>
<proteinExistence type="predicted"/>
<gene>
    <name evidence="2" type="ORF">MELLADRAFT_109931</name>
</gene>
<dbReference type="EMBL" id="GL883129">
    <property type="protein sequence ID" value="EGG02709.1"/>
    <property type="molecule type" value="Genomic_DNA"/>
</dbReference>
<feature type="compositionally biased region" description="Low complexity" evidence="1">
    <location>
        <begin position="161"/>
        <end position="171"/>
    </location>
</feature>
<dbReference type="AlphaFoldDB" id="F4RY36"/>
<reference evidence="3" key="1">
    <citation type="journal article" date="2011" name="Proc. Natl. Acad. Sci. U.S.A.">
        <title>Obligate biotrophy features unraveled by the genomic analysis of rust fungi.</title>
        <authorList>
            <person name="Duplessis S."/>
            <person name="Cuomo C.A."/>
            <person name="Lin Y.-C."/>
            <person name="Aerts A."/>
            <person name="Tisserant E."/>
            <person name="Veneault-Fourrey C."/>
            <person name="Joly D.L."/>
            <person name="Hacquard S."/>
            <person name="Amselem J."/>
            <person name="Cantarel B.L."/>
            <person name="Chiu R."/>
            <person name="Coutinho P.M."/>
            <person name="Feau N."/>
            <person name="Field M."/>
            <person name="Frey P."/>
            <person name="Gelhaye E."/>
            <person name="Goldberg J."/>
            <person name="Grabherr M.G."/>
            <person name="Kodira C.D."/>
            <person name="Kohler A."/>
            <person name="Kuees U."/>
            <person name="Lindquist E.A."/>
            <person name="Lucas S.M."/>
            <person name="Mago R."/>
            <person name="Mauceli E."/>
            <person name="Morin E."/>
            <person name="Murat C."/>
            <person name="Pangilinan J.L."/>
            <person name="Park R."/>
            <person name="Pearson M."/>
            <person name="Quesneville H."/>
            <person name="Rouhier N."/>
            <person name="Sakthikumar S."/>
            <person name="Salamov A.A."/>
            <person name="Schmutz J."/>
            <person name="Selles B."/>
            <person name="Shapiro H."/>
            <person name="Tanguay P."/>
            <person name="Tuskan G.A."/>
            <person name="Henrissat B."/>
            <person name="Van de Peer Y."/>
            <person name="Rouze P."/>
            <person name="Ellis J.G."/>
            <person name="Dodds P.N."/>
            <person name="Schein J.E."/>
            <person name="Zhong S."/>
            <person name="Hamelin R.C."/>
            <person name="Grigoriev I.V."/>
            <person name="Szabo L.J."/>
            <person name="Martin F."/>
        </authorList>
    </citation>
    <scope>NUCLEOTIDE SEQUENCE [LARGE SCALE GENOMIC DNA]</scope>
    <source>
        <strain evidence="3">98AG31 / pathotype 3-4-7</strain>
    </source>
</reference>
<dbReference type="GeneID" id="18923913"/>
<dbReference type="RefSeq" id="XP_007414111.1">
    <property type="nucleotide sequence ID" value="XM_007414049.1"/>
</dbReference>
<dbReference type="KEGG" id="mlr:MELLADRAFT_109931"/>
<feature type="compositionally biased region" description="Polar residues" evidence="1">
    <location>
        <begin position="77"/>
        <end position="87"/>
    </location>
</feature>
<dbReference type="VEuPathDB" id="FungiDB:MELLADRAFT_109931"/>
<dbReference type="Proteomes" id="UP000001072">
    <property type="component" value="Unassembled WGS sequence"/>
</dbReference>
<dbReference type="HOGENOM" id="CLU_1310386_0_0_1"/>
<evidence type="ECO:0000313" key="3">
    <source>
        <dbReference type="Proteomes" id="UP000001072"/>
    </source>
</evidence>
<protein>
    <submittedName>
        <fullName evidence="2">Uncharacterized protein</fullName>
    </submittedName>
</protein>
<feature type="region of interest" description="Disordered" evidence="1">
    <location>
        <begin position="77"/>
        <end position="181"/>
    </location>
</feature>